<feature type="region of interest" description="Disordered" evidence="1">
    <location>
        <begin position="1"/>
        <end position="23"/>
    </location>
</feature>
<keyword evidence="3" id="KW-1185">Reference proteome</keyword>
<organism evidence="2 3">
    <name type="scientific">Protopolystoma xenopodis</name>
    <dbReference type="NCBI Taxonomy" id="117903"/>
    <lineage>
        <taxon>Eukaryota</taxon>
        <taxon>Metazoa</taxon>
        <taxon>Spiralia</taxon>
        <taxon>Lophotrochozoa</taxon>
        <taxon>Platyhelminthes</taxon>
        <taxon>Monogenea</taxon>
        <taxon>Polyopisthocotylea</taxon>
        <taxon>Polystomatidea</taxon>
        <taxon>Polystomatidae</taxon>
        <taxon>Protopolystoma</taxon>
    </lineage>
</organism>
<dbReference type="EMBL" id="CAAALY010019660">
    <property type="protein sequence ID" value="VEL13999.1"/>
    <property type="molecule type" value="Genomic_DNA"/>
</dbReference>
<evidence type="ECO:0000313" key="3">
    <source>
        <dbReference type="Proteomes" id="UP000784294"/>
    </source>
</evidence>
<reference evidence="2" key="1">
    <citation type="submission" date="2018-11" db="EMBL/GenBank/DDBJ databases">
        <authorList>
            <consortium name="Pathogen Informatics"/>
        </authorList>
    </citation>
    <scope>NUCLEOTIDE SEQUENCE</scope>
</reference>
<sequence>MYRFESRRVPRLVRGSAGATTASRRPQALVLLVGSKVSLRVAETIKPTCRRTLDCLCRRQSPTRIGRLSLLLTSQPTSQPASRFVGCQPARL</sequence>
<accession>A0A3S5A3G7</accession>
<comment type="caution">
    <text evidence="2">The sequence shown here is derived from an EMBL/GenBank/DDBJ whole genome shotgun (WGS) entry which is preliminary data.</text>
</comment>
<dbReference type="AlphaFoldDB" id="A0A3S5A3G7"/>
<evidence type="ECO:0000313" key="2">
    <source>
        <dbReference type="EMBL" id="VEL13999.1"/>
    </source>
</evidence>
<evidence type="ECO:0000256" key="1">
    <source>
        <dbReference type="SAM" id="MobiDB-lite"/>
    </source>
</evidence>
<dbReference type="Proteomes" id="UP000784294">
    <property type="component" value="Unassembled WGS sequence"/>
</dbReference>
<name>A0A3S5A3G7_9PLAT</name>
<gene>
    <name evidence="2" type="ORF">PXEA_LOCUS7439</name>
</gene>
<protein>
    <submittedName>
        <fullName evidence="2">Uncharacterized protein</fullName>
    </submittedName>
</protein>
<proteinExistence type="predicted"/>